<evidence type="ECO:0000256" key="1">
    <source>
        <dbReference type="SAM" id="MobiDB-lite"/>
    </source>
</evidence>
<feature type="compositionally biased region" description="Acidic residues" evidence="1">
    <location>
        <begin position="76"/>
        <end position="86"/>
    </location>
</feature>
<reference evidence="2" key="1">
    <citation type="journal article" date="2021" name="bioRxiv">
        <title>Whole Genome Assembly and Annotation of Northern Wild Rice, Zizania palustris L., Supports a Whole Genome Duplication in the Zizania Genus.</title>
        <authorList>
            <person name="Haas M."/>
            <person name="Kono T."/>
            <person name="Macchietto M."/>
            <person name="Millas R."/>
            <person name="McGilp L."/>
            <person name="Shao M."/>
            <person name="Duquette J."/>
            <person name="Hirsch C.N."/>
            <person name="Kimball J."/>
        </authorList>
    </citation>
    <scope>NUCLEOTIDE SEQUENCE</scope>
    <source>
        <tissue evidence="2">Fresh leaf tissue</tissue>
    </source>
</reference>
<sequence length="86" mass="8897">MREGHLQDGGLGGDAKGKGVKSLTVDIHVSDGGDDSLLPPVNGFQQRHAVRGGRGRAAVWCVAAEGSRREEATSDGGEEQDRDGVG</sequence>
<dbReference type="Proteomes" id="UP000729402">
    <property type="component" value="Unassembled WGS sequence"/>
</dbReference>
<evidence type="ECO:0000313" key="3">
    <source>
        <dbReference type="Proteomes" id="UP000729402"/>
    </source>
</evidence>
<reference evidence="2" key="2">
    <citation type="submission" date="2021-02" db="EMBL/GenBank/DDBJ databases">
        <authorList>
            <person name="Kimball J.A."/>
            <person name="Haas M.W."/>
            <person name="Macchietto M."/>
            <person name="Kono T."/>
            <person name="Duquette J."/>
            <person name="Shao M."/>
        </authorList>
    </citation>
    <scope>NUCLEOTIDE SEQUENCE</scope>
    <source>
        <tissue evidence="2">Fresh leaf tissue</tissue>
    </source>
</reference>
<protein>
    <submittedName>
        <fullName evidence="2">Uncharacterized protein</fullName>
    </submittedName>
</protein>
<evidence type="ECO:0000313" key="2">
    <source>
        <dbReference type="EMBL" id="KAG8095722.1"/>
    </source>
</evidence>
<comment type="caution">
    <text evidence="2">The sequence shown here is derived from an EMBL/GenBank/DDBJ whole genome shotgun (WGS) entry which is preliminary data.</text>
</comment>
<organism evidence="2 3">
    <name type="scientific">Zizania palustris</name>
    <name type="common">Northern wild rice</name>
    <dbReference type="NCBI Taxonomy" id="103762"/>
    <lineage>
        <taxon>Eukaryota</taxon>
        <taxon>Viridiplantae</taxon>
        <taxon>Streptophyta</taxon>
        <taxon>Embryophyta</taxon>
        <taxon>Tracheophyta</taxon>
        <taxon>Spermatophyta</taxon>
        <taxon>Magnoliopsida</taxon>
        <taxon>Liliopsida</taxon>
        <taxon>Poales</taxon>
        <taxon>Poaceae</taxon>
        <taxon>BOP clade</taxon>
        <taxon>Oryzoideae</taxon>
        <taxon>Oryzeae</taxon>
        <taxon>Zizaniinae</taxon>
        <taxon>Zizania</taxon>
    </lineage>
</organism>
<gene>
    <name evidence="2" type="ORF">GUJ93_ZPchr0013g34527</name>
</gene>
<name>A0A8J5WZR6_ZIZPA</name>
<accession>A0A8J5WZR6</accession>
<feature type="region of interest" description="Disordered" evidence="1">
    <location>
        <begin position="65"/>
        <end position="86"/>
    </location>
</feature>
<keyword evidence="3" id="KW-1185">Reference proteome</keyword>
<proteinExistence type="predicted"/>
<dbReference type="EMBL" id="JAAALK010000079">
    <property type="protein sequence ID" value="KAG8095722.1"/>
    <property type="molecule type" value="Genomic_DNA"/>
</dbReference>
<dbReference type="AlphaFoldDB" id="A0A8J5WZR6"/>